<protein>
    <submittedName>
        <fullName evidence="1">Uncharacterized protein</fullName>
    </submittedName>
</protein>
<dbReference type="OrthoDB" id="676954at2"/>
<organism evidence="1 2">
    <name type="scientific">Hyphomicrobium sulfonivorans</name>
    <dbReference type="NCBI Taxonomy" id="121290"/>
    <lineage>
        <taxon>Bacteria</taxon>
        <taxon>Pseudomonadati</taxon>
        <taxon>Pseudomonadota</taxon>
        <taxon>Alphaproteobacteria</taxon>
        <taxon>Hyphomicrobiales</taxon>
        <taxon>Hyphomicrobiaceae</taxon>
        <taxon>Hyphomicrobium</taxon>
    </lineage>
</organism>
<dbReference type="EMBL" id="LMTR01000025">
    <property type="protein sequence ID" value="KWT71325.1"/>
    <property type="molecule type" value="Genomic_DNA"/>
</dbReference>
<evidence type="ECO:0000313" key="2">
    <source>
        <dbReference type="Proteomes" id="UP000059074"/>
    </source>
</evidence>
<reference evidence="1 2" key="1">
    <citation type="submission" date="2015-10" db="EMBL/GenBank/DDBJ databases">
        <title>Transcriptomic analysis of a linuron degrading triple-species bacterial consortium.</title>
        <authorList>
            <person name="Albers P."/>
        </authorList>
    </citation>
    <scope>NUCLEOTIDE SEQUENCE [LARGE SCALE GENOMIC DNA]</scope>
    <source>
        <strain evidence="1 2">WDL6</strain>
    </source>
</reference>
<proteinExistence type="predicted"/>
<sequence length="185" mass="19948">MLFIHEDDWGQIEVLPASCRERCRREIARITEQAERSALPLDAGWSELAVRNSPPEQISNLKIAIADVVALFSQLLPQLEGVTTGSFSSAQRVPRLLAFGFGQGAAIVIAPDRSSMYVDALTLSLDTSEHDARRRILAALAALSPAAPAPLMLVDWPQGCSLLLSDRAAIDRYVVGSPDDLGGGR</sequence>
<comment type="caution">
    <text evidence="1">The sequence shown here is derived from an EMBL/GenBank/DDBJ whole genome shotgun (WGS) entry which is preliminary data.</text>
</comment>
<evidence type="ECO:0000313" key="1">
    <source>
        <dbReference type="EMBL" id="KWT71325.1"/>
    </source>
</evidence>
<dbReference type="Proteomes" id="UP000059074">
    <property type="component" value="Unassembled WGS sequence"/>
</dbReference>
<dbReference type="AlphaFoldDB" id="A0A125NVY2"/>
<keyword evidence="2" id="KW-1185">Reference proteome</keyword>
<dbReference type="RefSeq" id="WP_068459347.1">
    <property type="nucleotide sequence ID" value="NZ_LMTR01000025.1"/>
</dbReference>
<gene>
    <name evidence="1" type="ORF">APY04_0499</name>
</gene>
<dbReference type="PATRIC" id="fig|121290.4.peg.668"/>
<name>A0A125NVY2_HYPSL</name>
<accession>A0A125NVY2</accession>